<dbReference type="EMBL" id="MW046637">
    <property type="protein sequence ID" value="QVW56859.1"/>
    <property type="molecule type" value="Genomic_DNA"/>
</dbReference>
<feature type="compositionally biased region" description="Low complexity" evidence="1">
    <location>
        <begin position="136"/>
        <end position="148"/>
    </location>
</feature>
<proteinExistence type="predicted"/>
<evidence type="ECO:0000256" key="1">
    <source>
        <dbReference type="SAM" id="MobiDB-lite"/>
    </source>
</evidence>
<dbReference type="Pfam" id="PF08398">
    <property type="entry name" value="Phospholip_A2_4"/>
    <property type="match status" value="1"/>
</dbReference>
<evidence type="ECO:0000313" key="3">
    <source>
        <dbReference type="EMBL" id="QVW56859.1"/>
    </source>
</evidence>
<feature type="compositionally biased region" description="Gly residues" evidence="1">
    <location>
        <begin position="149"/>
        <end position="159"/>
    </location>
</feature>
<name>A0A8E7L5M5_9VIRU</name>
<dbReference type="GO" id="GO:0005198">
    <property type="term" value="F:structural molecule activity"/>
    <property type="evidence" value="ECO:0007669"/>
    <property type="project" value="InterPro"/>
</dbReference>
<accession>A0A8E7L5M5</accession>
<feature type="region of interest" description="Disordered" evidence="1">
    <location>
        <begin position="109"/>
        <end position="159"/>
    </location>
</feature>
<sequence>MPHWPGYRYCGPGTDIKQSDRQGGPINELDQCCRQHDFELSAESPIDQRTADQRFKSCAGKEGYLGQAFASAIGFRQYLDTLPAINAVLPGQKMSNQGIKRHYPISKQLGRGRPLKKSDTNFEKDEGEGTGEGESGMETGVGLEQQSGSGTGGVGGGGQIPPMNLRPIQTGTQIFHFSRIFRHYVMTGTPDYKSVFNQQWSDIPYQHMVMSMKPRDWQIINTVSKRWRVLSAGFNMNHIIPFVNGEKSVGGAVTGDIAFNMFPYLESYIDKGYQLPQATLYADKELPNNGGTQNSGNQESAKLHQIDVAMTTQSVFNPTNSTQPDLALQATAGSKCPVMDLMNSTEWGTIQPSQEFSFEWSPIPDDLKWRHAIMPDTISNIPSVAYQMADPFGRVDGGINVGNTTNTSGPNTTVHNFLKDNPSKPAPSCLVRPVTIHNDQGQLLPIVFQVLIKYHITIECDVNDIGFRPILTRRFAEGETPTWTQDMAYHMYQDKAAAQKQQVHFQWSGANANGNFATGPSHTGYIV</sequence>
<organism evidence="3">
    <name type="scientific">Lanius cristatus parvoviridae sp</name>
    <dbReference type="NCBI Taxonomy" id="2794482"/>
    <lineage>
        <taxon>Viruses</taxon>
        <taxon>Monodnaviria</taxon>
        <taxon>Shotokuvirae</taxon>
        <taxon>Cossaviricota</taxon>
        <taxon>Quintoviricetes</taxon>
        <taxon>Piccovirales</taxon>
        <taxon>Parvoviridae</taxon>
    </lineage>
</organism>
<reference evidence="3" key="1">
    <citation type="submission" date="2020-09" db="EMBL/GenBank/DDBJ databases">
        <title>Parvovirus dark matter in the feces of wild birds.</title>
        <authorList>
            <person name="Dai Z."/>
            <person name="Yang S."/>
            <person name="Zhang W."/>
        </authorList>
    </citation>
    <scope>NUCLEOTIDE SEQUENCE</scope>
    <source>
        <strain evidence="3">Brs113par010</strain>
    </source>
</reference>
<dbReference type="InterPro" id="IPR013607">
    <property type="entry name" value="Phospholipase_A2-like"/>
</dbReference>
<evidence type="ECO:0000259" key="2">
    <source>
        <dbReference type="Pfam" id="PF08398"/>
    </source>
</evidence>
<protein>
    <submittedName>
        <fullName evidence="3">Capsid protein</fullName>
    </submittedName>
</protein>
<feature type="domain" description="Phospholipase A2-like" evidence="2">
    <location>
        <begin position="3"/>
        <end position="54"/>
    </location>
</feature>